<feature type="repeat" description="ANK" evidence="3">
    <location>
        <begin position="826"/>
        <end position="859"/>
    </location>
</feature>
<comment type="caution">
    <text evidence="5">The sequence shown here is derived from an EMBL/GenBank/DDBJ whole genome shotgun (WGS) entry which is preliminary data.</text>
</comment>
<dbReference type="InterPro" id="IPR023214">
    <property type="entry name" value="HAD_sf"/>
</dbReference>
<evidence type="ECO:0000256" key="4">
    <source>
        <dbReference type="SAM" id="MobiDB-lite"/>
    </source>
</evidence>
<evidence type="ECO:0000313" key="5">
    <source>
        <dbReference type="EMBL" id="KAL1504660.1"/>
    </source>
</evidence>
<dbReference type="Proteomes" id="UP001515480">
    <property type="component" value="Unassembled WGS sequence"/>
</dbReference>
<dbReference type="NCBIfam" id="TIGR01686">
    <property type="entry name" value="FkbH"/>
    <property type="match status" value="1"/>
</dbReference>
<reference evidence="5 6" key="1">
    <citation type="journal article" date="2024" name="Science">
        <title>Giant polyketide synthase enzymes in the biosynthesis of giant marine polyether toxins.</title>
        <authorList>
            <person name="Fallon T.R."/>
            <person name="Shende V.V."/>
            <person name="Wierzbicki I.H."/>
            <person name="Pendleton A.L."/>
            <person name="Watervoot N.F."/>
            <person name="Auber R.P."/>
            <person name="Gonzalez D.J."/>
            <person name="Wisecaver J.H."/>
            <person name="Moore B.S."/>
        </authorList>
    </citation>
    <scope>NUCLEOTIDE SEQUENCE [LARGE SCALE GENOMIC DNA]</scope>
    <source>
        <strain evidence="5 6">12B1</strain>
    </source>
</reference>
<feature type="region of interest" description="Disordered" evidence="4">
    <location>
        <begin position="1030"/>
        <end position="1059"/>
    </location>
</feature>
<dbReference type="InterPro" id="IPR036412">
    <property type="entry name" value="HAD-like_sf"/>
</dbReference>
<name>A0AB34IRH6_PRYPA</name>
<dbReference type="AlphaFoldDB" id="A0AB34IRH6"/>
<accession>A0AB34IRH6</accession>
<feature type="region of interest" description="Disordered" evidence="4">
    <location>
        <begin position="617"/>
        <end position="640"/>
    </location>
</feature>
<dbReference type="PROSITE" id="PS50297">
    <property type="entry name" value="ANK_REP_REGION"/>
    <property type="match status" value="2"/>
</dbReference>
<evidence type="ECO:0000256" key="2">
    <source>
        <dbReference type="ARBA" id="ARBA00023043"/>
    </source>
</evidence>
<evidence type="ECO:0000256" key="1">
    <source>
        <dbReference type="ARBA" id="ARBA00022737"/>
    </source>
</evidence>
<protein>
    <recommendedName>
        <fullName evidence="7">Carrier domain-containing protein</fullName>
    </recommendedName>
</protein>
<proteinExistence type="predicted"/>
<dbReference type="Gene3D" id="3.40.50.1000">
    <property type="entry name" value="HAD superfamily/HAD-like"/>
    <property type="match status" value="1"/>
</dbReference>
<feature type="repeat" description="ANK" evidence="3">
    <location>
        <begin position="860"/>
        <end position="882"/>
    </location>
</feature>
<dbReference type="Gene3D" id="3.40.50.1110">
    <property type="entry name" value="SGNH hydrolase"/>
    <property type="match status" value="1"/>
</dbReference>
<dbReference type="InterPro" id="IPR002110">
    <property type="entry name" value="Ankyrin_rpt"/>
</dbReference>
<evidence type="ECO:0000313" key="6">
    <source>
        <dbReference type="Proteomes" id="UP001515480"/>
    </source>
</evidence>
<dbReference type="InterPro" id="IPR036770">
    <property type="entry name" value="Ankyrin_rpt-contain_sf"/>
</dbReference>
<dbReference type="SUPFAM" id="SSF48403">
    <property type="entry name" value="Ankyrin repeat"/>
    <property type="match status" value="1"/>
</dbReference>
<dbReference type="PANTHER" id="PTHR24198">
    <property type="entry name" value="ANKYRIN REPEAT AND PROTEIN KINASE DOMAIN-CONTAINING PROTEIN"/>
    <property type="match status" value="1"/>
</dbReference>
<keyword evidence="6" id="KW-1185">Reference proteome</keyword>
<keyword evidence="1" id="KW-0677">Repeat</keyword>
<dbReference type="PANTHER" id="PTHR24198:SF165">
    <property type="entry name" value="ANKYRIN REPEAT-CONTAINING PROTEIN-RELATED"/>
    <property type="match status" value="1"/>
</dbReference>
<dbReference type="Pfam" id="PF12796">
    <property type="entry name" value="Ank_2"/>
    <property type="match status" value="2"/>
</dbReference>
<dbReference type="SMART" id="SM00248">
    <property type="entry name" value="ANK"/>
    <property type="match status" value="4"/>
</dbReference>
<evidence type="ECO:0008006" key="7">
    <source>
        <dbReference type="Google" id="ProtNLM"/>
    </source>
</evidence>
<dbReference type="Gene3D" id="1.25.40.20">
    <property type="entry name" value="Ankyrin repeat-containing domain"/>
    <property type="match status" value="1"/>
</dbReference>
<feature type="compositionally biased region" description="Polar residues" evidence="4">
    <location>
        <begin position="1041"/>
        <end position="1059"/>
    </location>
</feature>
<evidence type="ECO:0000256" key="3">
    <source>
        <dbReference type="PROSITE-ProRule" id="PRU00023"/>
    </source>
</evidence>
<dbReference type="EMBL" id="JBGBPQ010000019">
    <property type="protein sequence ID" value="KAL1504660.1"/>
    <property type="molecule type" value="Genomic_DNA"/>
</dbReference>
<dbReference type="InterPro" id="IPR010033">
    <property type="entry name" value="HAD_SF_ppase_IIIC"/>
</dbReference>
<dbReference type="NCBIfam" id="TIGR01681">
    <property type="entry name" value="HAD-SF-IIIC"/>
    <property type="match status" value="1"/>
</dbReference>
<organism evidence="5 6">
    <name type="scientific">Prymnesium parvum</name>
    <name type="common">Toxic golden alga</name>
    <dbReference type="NCBI Taxonomy" id="97485"/>
    <lineage>
        <taxon>Eukaryota</taxon>
        <taxon>Haptista</taxon>
        <taxon>Haptophyta</taxon>
        <taxon>Prymnesiophyceae</taxon>
        <taxon>Prymnesiales</taxon>
        <taxon>Prymnesiaceae</taxon>
        <taxon>Prymnesium</taxon>
    </lineage>
</organism>
<dbReference type="PROSITE" id="PS50088">
    <property type="entry name" value="ANK_REPEAT"/>
    <property type="match status" value="2"/>
</dbReference>
<sequence length="1059" mass="114481">MASAHLTLPSLPLPSPLLSRPAAPPSSAPTAALLALAASFSCEPILPWLAFWLQRLGLPPHCDLAPYGTLEWELRQPRAFQRRAVCVGLLRFSDWQRGVARLDALRFDADLRLFEQSLRAALQQLPRLVLVLCPTRPSPDAGVYAAAAARLHALASEIPRLAVVDGAEASGWYGISQPHDVLGDELGHLPYTETMWCALAAAAARAALPALCAPLKLVVLDCDYTLWHGAVGEAGVAGVRCEPRHRELHERVLALAARGVLLALCSRNIPEDVWAVLERTDDQAPMLRREHISATRIAPQLNKGGAVAEICAELRCAPESALFIDDNPSECAMVRAVLPATPVWCYPPSHAEAKTQLTHVWRLDLFGAASNGGHADARLRKESLAAEPLRMQLRSESSSLAEYLEQLRVKIRVERVSPAPDGEQSAAHSSIAERLQELHARTNQFNAWKRPLAPPLALTLAYTAAVHVCDRYADYGLVGASVAVRRSNALQVASFCMSCRVLGRGVEHALLAAIGEMAREMTPPCAWVDVGVVDSARNAPVRCFLSSVAARISGAQEIPAAAAEGGVDGEGGASALLASWADERPSRWMRFPAELLAEVRFDPRNSENEAMAAMEAHGVAESTAAATAASEEEERRRHQSAAALSLFPTELRTAEQAMRQAGRDHVPLPRLPRRGYSEHDVKLVLRAVWTYVLRLQPTDSELLDDATPFGSLGGDSTLAVSLTSLAARQGLDLRGVSLPVESMSIDRIAHEVMRAERTESSPLSHGEVAEGLAASRRLHIIERDIRDPKAPLRDVGGIGACAAGELDAAREVVASGWSAAYASDKHGNTALMWAAGGGHLSVVRWLLEELGVAVDAVNKDGRTALQWACKAGQVEVVEYLLDAAGADPSLRMKDDSTAFDWAVLSGHLPTMELVAAHPRVDIHALNKFGCAAVQWAAAAGNVSTLRWLMSRGVPLGHVNAARHGAIVKAAWKGHRDALRWLLFDEEGPRLTDQLSLRDLEGRTVAELVRLNGQNDVADWLQHLIEEREGDSTRARAEDLPNGSSRSQRSLTMDMSSHEE</sequence>
<gene>
    <name evidence="5" type="ORF">AB1Y20_008440</name>
</gene>
<keyword evidence="2 3" id="KW-0040">ANK repeat</keyword>
<dbReference type="SUPFAM" id="SSF56784">
    <property type="entry name" value="HAD-like"/>
    <property type="match status" value="1"/>
</dbReference>
<feature type="compositionally biased region" description="Low complexity" evidence="4">
    <location>
        <begin position="617"/>
        <end position="629"/>
    </location>
</feature>
<dbReference type="InterPro" id="IPR036514">
    <property type="entry name" value="SGNH_hydro_sf"/>
</dbReference>
<dbReference type="InterPro" id="IPR010037">
    <property type="entry name" value="FkbH_domain"/>
</dbReference>